<feature type="domain" description="HTH tetR-type" evidence="3">
    <location>
        <begin position="9"/>
        <end position="69"/>
    </location>
</feature>
<dbReference type="AlphaFoldDB" id="A0A0K6ILR6"/>
<dbReference type="Pfam" id="PF00440">
    <property type="entry name" value="TetR_N"/>
    <property type="match status" value="1"/>
</dbReference>
<evidence type="ECO:0000313" key="4">
    <source>
        <dbReference type="EMBL" id="CUB04036.1"/>
    </source>
</evidence>
<keyword evidence="1 2" id="KW-0238">DNA-binding</keyword>
<dbReference type="InterPro" id="IPR050109">
    <property type="entry name" value="HTH-type_TetR-like_transc_reg"/>
</dbReference>
<evidence type="ECO:0000256" key="1">
    <source>
        <dbReference type="ARBA" id="ARBA00023125"/>
    </source>
</evidence>
<evidence type="ECO:0000256" key="2">
    <source>
        <dbReference type="PROSITE-ProRule" id="PRU00335"/>
    </source>
</evidence>
<dbReference type="RefSeq" id="WP_055463131.1">
    <property type="nucleotide sequence ID" value="NZ_CYHG01000005.1"/>
</dbReference>
<dbReference type="GO" id="GO:0003700">
    <property type="term" value="F:DNA-binding transcription factor activity"/>
    <property type="evidence" value="ECO:0007669"/>
    <property type="project" value="TreeGrafter"/>
</dbReference>
<dbReference type="SUPFAM" id="SSF46689">
    <property type="entry name" value="Homeodomain-like"/>
    <property type="match status" value="1"/>
</dbReference>
<dbReference type="InterPro" id="IPR001647">
    <property type="entry name" value="HTH_TetR"/>
</dbReference>
<dbReference type="InterPro" id="IPR023772">
    <property type="entry name" value="DNA-bd_HTH_TetR-type_CS"/>
</dbReference>
<dbReference type="PANTHER" id="PTHR30055:SF226">
    <property type="entry name" value="HTH-TYPE TRANSCRIPTIONAL REGULATOR PKSA"/>
    <property type="match status" value="1"/>
</dbReference>
<dbReference type="PANTHER" id="PTHR30055">
    <property type="entry name" value="HTH-TYPE TRANSCRIPTIONAL REGULATOR RUTR"/>
    <property type="match status" value="1"/>
</dbReference>
<sequence>MSRRVQQKANTRAKIKQVAKQAFFEQGVEVTTTREISRLAGVAVGTFFVHFQDKLDLVKEIYFDALDETLSASVGLHPPTTSPTEYLSQIVTTLFPFYEQYDEFTRVILVDSVLNGGFHSQQMASIKQGIAKRFEAVGVDAKTALIFSENMTANYWLVFMECLPAKSFTSSAVLQRLETLNLPFKVSFENAARA</sequence>
<keyword evidence="5" id="KW-1185">Reference proteome</keyword>
<dbReference type="PROSITE" id="PS50977">
    <property type="entry name" value="HTH_TETR_2"/>
    <property type="match status" value="1"/>
</dbReference>
<dbReference type="Gene3D" id="1.10.357.10">
    <property type="entry name" value="Tetracycline Repressor, domain 2"/>
    <property type="match status" value="1"/>
</dbReference>
<dbReference type="Proteomes" id="UP000182769">
    <property type="component" value="Unassembled WGS sequence"/>
</dbReference>
<proteinExistence type="predicted"/>
<dbReference type="STRING" id="1137284.GCA_001418205_01895"/>
<name>A0A0K6ILR6_9GAMM</name>
<gene>
    <name evidence="4" type="ORF">Ga0061065_105128</name>
</gene>
<dbReference type="EMBL" id="CYHG01000005">
    <property type="protein sequence ID" value="CUB04036.1"/>
    <property type="molecule type" value="Genomic_DNA"/>
</dbReference>
<dbReference type="OrthoDB" id="116240at2"/>
<accession>A0A0K6ILR6</accession>
<evidence type="ECO:0000313" key="5">
    <source>
        <dbReference type="Proteomes" id="UP000182769"/>
    </source>
</evidence>
<organism evidence="4 5">
    <name type="scientific">Marinomonas fungiae</name>
    <dbReference type="NCBI Taxonomy" id="1137284"/>
    <lineage>
        <taxon>Bacteria</taxon>
        <taxon>Pseudomonadati</taxon>
        <taxon>Pseudomonadota</taxon>
        <taxon>Gammaproteobacteria</taxon>
        <taxon>Oceanospirillales</taxon>
        <taxon>Oceanospirillaceae</taxon>
        <taxon>Marinomonas</taxon>
    </lineage>
</organism>
<evidence type="ECO:0000259" key="3">
    <source>
        <dbReference type="PROSITE" id="PS50977"/>
    </source>
</evidence>
<reference evidence="5" key="1">
    <citation type="submission" date="2015-08" db="EMBL/GenBank/DDBJ databases">
        <authorList>
            <person name="Varghese N."/>
        </authorList>
    </citation>
    <scope>NUCLEOTIDE SEQUENCE [LARGE SCALE GENOMIC DNA]</scope>
    <source>
        <strain evidence="5">JCM 18476</strain>
    </source>
</reference>
<dbReference type="PROSITE" id="PS01081">
    <property type="entry name" value="HTH_TETR_1"/>
    <property type="match status" value="1"/>
</dbReference>
<dbReference type="GO" id="GO:0000976">
    <property type="term" value="F:transcription cis-regulatory region binding"/>
    <property type="evidence" value="ECO:0007669"/>
    <property type="project" value="TreeGrafter"/>
</dbReference>
<protein>
    <submittedName>
        <fullName evidence="4">Transcriptional regulator, TetR family</fullName>
    </submittedName>
</protein>
<feature type="DNA-binding region" description="H-T-H motif" evidence="2">
    <location>
        <begin position="32"/>
        <end position="51"/>
    </location>
</feature>
<dbReference type="InterPro" id="IPR009057">
    <property type="entry name" value="Homeodomain-like_sf"/>
</dbReference>